<feature type="compositionally biased region" description="Basic and acidic residues" evidence="1">
    <location>
        <begin position="175"/>
        <end position="201"/>
    </location>
</feature>
<accession>A0A4Z2HS56</accession>
<gene>
    <name evidence="2" type="ORF">EYF80_021255</name>
</gene>
<dbReference type="AlphaFoldDB" id="A0A4Z2HS56"/>
<feature type="region of interest" description="Disordered" evidence="1">
    <location>
        <begin position="138"/>
        <end position="201"/>
    </location>
</feature>
<dbReference type="Proteomes" id="UP000314294">
    <property type="component" value="Unassembled WGS sequence"/>
</dbReference>
<evidence type="ECO:0000256" key="1">
    <source>
        <dbReference type="SAM" id="MobiDB-lite"/>
    </source>
</evidence>
<reference evidence="2 3" key="1">
    <citation type="submission" date="2019-03" db="EMBL/GenBank/DDBJ databases">
        <title>First draft genome of Liparis tanakae, snailfish: a comprehensive survey of snailfish specific genes.</title>
        <authorList>
            <person name="Kim W."/>
            <person name="Song I."/>
            <person name="Jeong J.-H."/>
            <person name="Kim D."/>
            <person name="Kim S."/>
            <person name="Ryu S."/>
            <person name="Song J.Y."/>
            <person name="Lee S.K."/>
        </authorList>
    </citation>
    <scope>NUCLEOTIDE SEQUENCE [LARGE SCALE GENOMIC DNA]</scope>
    <source>
        <tissue evidence="2">Muscle</tissue>
    </source>
</reference>
<feature type="compositionally biased region" description="Basic and acidic residues" evidence="1">
    <location>
        <begin position="146"/>
        <end position="158"/>
    </location>
</feature>
<evidence type="ECO:0000313" key="2">
    <source>
        <dbReference type="EMBL" id="TNN68470.1"/>
    </source>
</evidence>
<sequence length="250" mass="27290">MAAWRRGRPETFSCTDLFGALSKAAFRPGSSGAAGRCDLHSLLPPPSNTGTTGQLSSVKVPKSGKGSRVDEQIPHRLPGGLRLLCPGQPQVELVHGALQVLESLQGALHLTLPAAHVRSHRSLTSPVCLRMARANPRAFSSGVRSGGREEKRQGRRDPQANLRSQSWRRTRKRRERTEREKYCKERGYNGKGEQQQDGHHGGENEFAELREAGVLTLQGVAWKITAWRTACGGTHYDDKSGVNGGRQTGS</sequence>
<name>A0A4Z2HS56_9TELE</name>
<keyword evidence="3" id="KW-1185">Reference proteome</keyword>
<organism evidence="2 3">
    <name type="scientific">Liparis tanakae</name>
    <name type="common">Tanaka's snailfish</name>
    <dbReference type="NCBI Taxonomy" id="230148"/>
    <lineage>
        <taxon>Eukaryota</taxon>
        <taxon>Metazoa</taxon>
        <taxon>Chordata</taxon>
        <taxon>Craniata</taxon>
        <taxon>Vertebrata</taxon>
        <taxon>Euteleostomi</taxon>
        <taxon>Actinopterygii</taxon>
        <taxon>Neopterygii</taxon>
        <taxon>Teleostei</taxon>
        <taxon>Neoteleostei</taxon>
        <taxon>Acanthomorphata</taxon>
        <taxon>Eupercaria</taxon>
        <taxon>Perciformes</taxon>
        <taxon>Cottioidei</taxon>
        <taxon>Cottales</taxon>
        <taxon>Liparidae</taxon>
        <taxon>Liparis</taxon>
    </lineage>
</organism>
<comment type="caution">
    <text evidence="2">The sequence shown here is derived from an EMBL/GenBank/DDBJ whole genome shotgun (WGS) entry which is preliminary data.</text>
</comment>
<feature type="compositionally biased region" description="Low complexity" evidence="1">
    <location>
        <begin position="56"/>
        <end position="66"/>
    </location>
</feature>
<proteinExistence type="predicted"/>
<protein>
    <submittedName>
        <fullName evidence="2">Uncharacterized protein</fullName>
    </submittedName>
</protein>
<dbReference type="EMBL" id="SRLO01000189">
    <property type="protein sequence ID" value="TNN68470.1"/>
    <property type="molecule type" value="Genomic_DNA"/>
</dbReference>
<feature type="region of interest" description="Disordered" evidence="1">
    <location>
        <begin position="37"/>
        <end position="73"/>
    </location>
</feature>
<evidence type="ECO:0000313" key="3">
    <source>
        <dbReference type="Proteomes" id="UP000314294"/>
    </source>
</evidence>